<evidence type="ECO:0000313" key="2">
    <source>
        <dbReference type="Proteomes" id="UP001597182"/>
    </source>
</evidence>
<dbReference type="Proteomes" id="UP001597182">
    <property type="component" value="Unassembled WGS sequence"/>
</dbReference>
<sequence length="263" mass="29317">MISLGVGVVLWATKITGELAAILSALVLELVIVSHRLLYNSEKAADPLRGLLRTAEIDRALDSAREIIKSGNPHARALLDGTATAFAERVTDLNSGGVNCSPSEFMEFMEGLLASARTGDKLSATSHLAGGEYWARKYGRQYEELNREAHDKGLTIERIYMLRDVAHLERVRPILDRQSEFSEIRIVLLDGLDESVSAPRRDFFVYGDDVAAEFHFTEPDMVVDHITVTTRRDAVRERAKEYVRIRRAFSEPYATAPAKTPDA</sequence>
<organism evidence="1 2">
    <name type="scientific">Pseudonocardia benzenivorans</name>
    <dbReference type="NCBI Taxonomy" id="228005"/>
    <lineage>
        <taxon>Bacteria</taxon>
        <taxon>Bacillati</taxon>
        <taxon>Actinomycetota</taxon>
        <taxon>Actinomycetes</taxon>
        <taxon>Pseudonocardiales</taxon>
        <taxon>Pseudonocardiaceae</taxon>
        <taxon>Pseudonocardia</taxon>
    </lineage>
</organism>
<name>A0ABW3VEI0_9PSEU</name>
<gene>
    <name evidence="1" type="ORF">ACFQ34_04510</name>
</gene>
<reference evidence="2" key="1">
    <citation type="journal article" date="2019" name="Int. J. Syst. Evol. Microbiol.">
        <title>The Global Catalogue of Microorganisms (GCM) 10K type strain sequencing project: providing services to taxonomists for standard genome sequencing and annotation.</title>
        <authorList>
            <consortium name="The Broad Institute Genomics Platform"/>
            <consortium name="The Broad Institute Genome Sequencing Center for Infectious Disease"/>
            <person name="Wu L."/>
            <person name="Ma J."/>
        </authorList>
    </citation>
    <scope>NUCLEOTIDE SEQUENCE [LARGE SCALE GENOMIC DNA]</scope>
    <source>
        <strain evidence="2">CCUG 49018</strain>
    </source>
</reference>
<proteinExistence type="predicted"/>
<evidence type="ECO:0000313" key="1">
    <source>
        <dbReference type="EMBL" id="MFD1232538.1"/>
    </source>
</evidence>
<dbReference type="RefSeq" id="WP_339126272.1">
    <property type="nucleotide sequence ID" value="NZ_JBHTMB010000026.1"/>
</dbReference>
<comment type="caution">
    <text evidence="1">The sequence shown here is derived from an EMBL/GenBank/DDBJ whole genome shotgun (WGS) entry which is preliminary data.</text>
</comment>
<keyword evidence="2" id="KW-1185">Reference proteome</keyword>
<protein>
    <submittedName>
        <fullName evidence="1">Uncharacterized protein</fullName>
    </submittedName>
</protein>
<dbReference type="EMBL" id="JBHTMB010000026">
    <property type="protein sequence ID" value="MFD1232538.1"/>
    <property type="molecule type" value="Genomic_DNA"/>
</dbReference>
<accession>A0ABW3VEI0</accession>